<dbReference type="PANTHER" id="PTHR46211:SF1">
    <property type="entry name" value="GLYCEROPHOSPHODIESTER PHOSPHODIESTERASE, CYTOPLASMIC"/>
    <property type="match status" value="1"/>
</dbReference>
<reference evidence="2 3" key="1">
    <citation type="journal article" date="2018" name="Int. J. Syst. Bacteriol.">
        <title>Oceaniradius stylonemae gen. nov., sp. nov., isolated from a red alga, Stylonema cornu-cervi.</title>
        <authorList>
            <person name="Jeong S."/>
        </authorList>
    </citation>
    <scope>NUCLEOTIDE SEQUENCE [LARGE SCALE GENOMIC DNA]</scope>
    <source>
        <strain evidence="2 3">StC1</strain>
    </source>
</reference>
<dbReference type="OrthoDB" id="384721at2"/>
<dbReference type="GO" id="GO:0008081">
    <property type="term" value="F:phosphoric diester hydrolase activity"/>
    <property type="evidence" value="ECO:0007669"/>
    <property type="project" value="InterPro"/>
</dbReference>
<accession>A0A3A8AE66</accession>
<sequence length="238" mass="25392">MTDIASLTARPIAHRGLHDDNRTRWENTASAFRAAIAGGFGIELDVQLSADSVAMVFHDAELDRLTGATGPIADRCADELRDLAVGGTEDRIMTLVETLDLVDGTVPVIIEMKDNGARNGDLARAVARDVAGYRGPVAIMSFEHALLDAFRAMETGVPLGLTASGISNAALAEHRPQLEAGIDFVSYQVAALPNAFVAEVRARGLPVITWTVRTPEQVALTRAHADQMTFEGFDPDAA</sequence>
<evidence type="ECO:0000313" key="3">
    <source>
        <dbReference type="Proteomes" id="UP000246132"/>
    </source>
</evidence>
<dbReference type="Proteomes" id="UP000246132">
    <property type="component" value="Unassembled WGS sequence"/>
</dbReference>
<evidence type="ECO:0000313" key="2">
    <source>
        <dbReference type="EMBL" id="RKF08145.1"/>
    </source>
</evidence>
<dbReference type="EMBL" id="QFWV02000002">
    <property type="protein sequence ID" value="RKF08145.1"/>
    <property type="molecule type" value="Genomic_DNA"/>
</dbReference>
<comment type="caution">
    <text evidence="2">The sequence shown here is derived from an EMBL/GenBank/DDBJ whole genome shotgun (WGS) entry which is preliminary data.</text>
</comment>
<dbReference type="InterPro" id="IPR030395">
    <property type="entry name" value="GP_PDE_dom"/>
</dbReference>
<gene>
    <name evidence="2" type="ORF">DEM25_002205</name>
</gene>
<keyword evidence="3" id="KW-1185">Reference proteome</keyword>
<dbReference type="SUPFAM" id="SSF51695">
    <property type="entry name" value="PLC-like phosphodiesterases"/>
    <property type="match status" value="1"/>
</dbReference>
<organism evidence="2 3">
    <name type="scientific">Oceaniradius stylonematis</name>
    <dbReference type="NCBI Taxonomy" id="2184161"/>
    <lineage>
        <taxon>Bacteria</taxon>
        <taxon>Pseudomonadati</taxon>
        <taxon>Pseudomonadota</taxon>
        <taxon>Alphaproteobacteria</taxon>
        <taxon>Hyphomicrobiales</taxon>
        <taxon>Ahrensiaceae</taxon>
        <taxon>Oceaniradius</taxon>
    </lineage>
</organism>
<dbReference type="PROSITE" id="PS51704">
    <property type="entry name" value="GP_PDE"/>
    <property type="match status" value="1"/>
</dbReference>
<proteinExistence type="predicted"/>
<dbReference type="InterPro" id="IPR017946">
    <property type="entry name" value="PLC-like_Pdiesterase_TIM-brl"/>
</dbReference>
<dbReference type="PANTHER" id="PTHR46211">
    <property type="entry name" value="GLYCEROPHOSPHORYL DIESTER PHOSPHODIESTERASE"/>
    <property type="match status" value="1"/>
</dbReference>
<dbReference type="Pfam" id="PF03009">
    <property type="entry name" value="GDPD"/>
    <property type="match status" value="1"/>
</dbReference>
<dbReference type="AlphaFoldDB" id="A0A3A8AE66"/>
<dbReference type="RefSeq" id="WP_109767168.1">
    <property type="nucleotide sequence ID" value="NZ_QFWV02000002.1"/>
</dbReference>
<protein>
    <submittedName>
        <fullName evidence="2">Glycerophosphodiester phosphodiesterase</fullName>
    </submittedName>
</protein>
<feature type="domain" description="GP-PDE" evidence="1">
    <location>
        <begin position="9"/>
        <end position="238"/>
    </location>
</feature>
<name>A0A3A8AE66_9HYPH</name>
<dbReference type="GO" id="GO:0006629">
    <property type="term" value="P:lipid metabolic process"/>
    <property type="evidence" value="ECO:0007669"/>
    <property type="project" value="InterPro"/>
</dbReference>
<evidence type="ECO:0000259" key="1">
    <source>
        <dbReference type="PROSITE" id="PS51704"/>
    </source>
</evidence>
<dbReference type="Gene3D" id="3.20.20.190">
    <property type="entry name" value="Phosphatidylinositol (PI) phosphodiesterase"/>
    <property type="match status" value="1"/>
</dbReference>